<dbReference type="AlphaFoldDB" id="A0A7X5UWZ3"/>
<name>A0A7X5UWZ3_9SPHN</name>
<gene>
    <name evidence="1" type="ORF">FHR20_000750</name>
</gene>
<protein>
    <submittedName>
        <fullName evidence="1">Uncharacterized protein</fullName>
    </submittedName>
</protein>
<comment type="caution">
    <text evidence="1">The sequence shown here is derived from an EMBL/GenBank/DDBJ whole genome shotgun (WGS) entry which is preliminary data.</text>
</comment>
<dbReference type="Proteomes" id="UP000564677">
    <property type="component" value="Unassembled WGS sequence"/>
</dbReference>
<dbReference type="RefSeq" id="WP_167298275.1">
    <property type="nucleotide sequence ID" value="NZ_JAASQV010000001.1"/>
</dbReference>
<evidence type="ECO:0000313" key="2">
    <source>
        <dbReference type="Proteomes" id="UP000564677"/>
    </source>
</evidence>
<dbReference type="EMBL" id="JAASQV010000001">
    <property type="protein sequence ID" value="NIJ63819.1"/>
    <property type="molecule type" value="Genomic_DNA"/>
</dbReference>
<organism evidence="1 2">
    <name type="scientific">Sphingomonas leidyi</name>
    <dbReference type="NCBI Taxonomy" id="68569"/>
    <lineage>
        <taxon>Bacteria</taxon>
        <taxon>Pseudomonadati</taxon>
        <taxon>Pseudomonadota</taxon>
        <taxon>Alphaproteobacteria</taxon>
        <taxon>Sphingomonadales</taxon>
        <taxon>Sphingomonadaceae</taxon>
        <taxon>Sphingomonas</taxon>
    </lineage>
</organism>
<evidence type="ECO:0000313" key="1">
    <source>
        <dbReference type="EMBL" id="NIJ63819.1"/>
    </source>
</evidence>
<keyword evidence="2" id="KW-1185">Reference proteome</keyword>
<proteinExistence type="predicted"/>
<accession>A0A7X5UWZ3</accession>
<reference evidence="1 2" key="1">
    <citation type="submission" date="2020-03" db="EMBL/GenBank/DDBJ databases">
        <title>Genomic Encyclopedia of Type Strains, Phase IV (KMG-IV): sequencing the most valuable type-strain genomes for metagenomic binning, comparative biology and taxonomic classification.</title>
        <authorList>
            <person name="Goeker M."/>
        </authorList>
    </citation>
    <scope>NUCLEOTIDE SEQUENCE [LARGE SCALE GENOMIC DNA]</scope>
    <source>
        <strain evidence="1 2">DSM 4733</strain>
    </source>
</reference>
<sequence length="182" mass="20104">MRNIIMLFLACAACDTAPQRESRRTVAAFEVPLPDAAERDAFLALLRHEAEASGFHLDAATPEELQRLSEVSPITLNATIWRGKEDREIVASAMDYRDNLGRIWISFAKGEDPKGFARFRQHLMQSVARRWPGTLSLPIMPTGAIPLPADLIRTPSGYAVNPAEKARYDLPPTPPAPSSAVR</sequence>